<feature type="compositionally biased region" description="Low complexity" evidence="1">
    <location>
        <begin position="406"/>
        <end position="415"/>
    </location>
</feature>
<evidence type="ECO:0000259" key="2">
    <source>
        <dbReference type="Pfam" id="PF03235"/>
    </source>
</evidence>
<dbReference type="Proteomes" id="UP001556367">
    <property type="component" value="Unassembled WGS sequence"/>
</dbReference>
<dbReference type="Pfam" id="PF03235">
    <property type="entry name" value="GmrSD_N"/>
    <property type="match status" value="1"/>
</dbReference>
<reference evidence="4" key="1">
    <citation type="submission" date="2024-06" db="EMBL/GenBank/DDBJ databases">
        <title>Multi-omics analyses provide insights into the biosynthesis of the anticancer antibiotic pleurotin in Hohenbuehelia grisea.</title>
        <authorList>
            <person name="Weaver J.A."/>
            <person name="Alberti F."/>
        </authorList>
    </citation>
    <scope>NUCLEOTIDE SEQUENCE [LARGE SCALE GENOMIC DNA]</scope>
    <source>
        <strain evidence="4">T-177</strain>
    </source>
</reference>
<sequence>MDSDEYSDLTDLDDDDEYKVSGSKSRKSTSKVAPGAGYRIRNALKVPRATTYTAQALYDQIHNSDIDLEPEYQRAVVWPESKQIGIVDSIFRNFYIPPVIFAVKQYEDGSESKTCIDGKQRLTSIHRFMDGLIPHKDRHTGEKLWYKDVQIPGKGNKGKKILPEKYRRLFANKQIVCVEYADINDDDEREIFQRVQLGMALTPAEKLQVINTQRATFVRELLLQFVNDNNGLGGDALNWERTRGADFRCVAQSVFCIVRYPSGIRNAGTMPQLEKWLASTDPLPLTTMDMIKETFRVFVQLVSDKQLNKVFHKPEKIAPLEFICIPILIAMKRESMTPAQLAATIGRMREDVRNVHDDIRMNDRVSKTMLNFIASIQGPTAIVPEHAAAASVGDKRKRAKDDETSTSDGSGPGPSKAHKAKAKAKPKASPAAAKSSTSASSMTATIPGPDRMAALRTAKGMVQQQNAPSSPKLPSLPSTPSLPRPPFPPGSASSSQQSFQFSQNPPGGSSTVPTIPTLPRRPPAPSVDPPPLGNGLEAQLMASMNRPAVDRHRPGSSGGNPASSGGRPPTGDGRSIDPRARPKGWGA</sequence>
<feature type="compositionally biased region" description="Low complexity" evidence="1">
    <location>
        <begin position="559"/>
        <end position="569"/>
    </location>
</feature>
<feature type="region of interest" description="Disordered" evidence="1">
    <location>
        <begin position="387"/>
        <end position="447"/>
    </location>
</feature>
<dbReference type="PANTHER" id="PTHR39639:SF1">
    <property type="entry name" value="DUF262 DOMAIN-CONTAINING PROTEIN"/>
    <property type="match status" value="1"/>
</dbReference>
<organism evidence="3 4">
    <name type="scientific">Hohenbuehelia grisea</name>
    <dbReference type="NCBI Taxonomy" id="104357"/>
    <lineage>
        <taxon>Eukaryota</taxon>
        <taxon>Fungi</taxon>
        <taxon>Dikarya</taxon>
        <taxon>Basidiomycota</taxon>
        <taxon>Agaricomycotina</taxon>
        <taxon>Agaricomycetes</taxon>
        <taxon>Agaricomycetidae</taxon>
        <taxon>Agaricales</taxon>
        <taxon>Pleurotineae</taxon>
        <taxon>Pleurotaceae</taxon>
        <taxon>Hohenbuehelia</taxon>
    </lineage>
</organism>
<feature type="domain" description="GmrSD restriction endonucleases N-terminal" evidence="2">
    <location>
        <begin position="59"/>
        <end position="207"/>
    </location>
</feature>
<feature type="compositionally biased region" description="Acidic residues" evidence="1">
    <location>
        <begin position="1"/>
        <end position="17"/>
    </location>
</feature>
<comment type="caution">
    <text evidence="3">The sequence shown here is derived from an EMBL/GenBank/DDBJ whole genome shotgun (WGS) entry which is preliminary data.</text>
</comment>
<feature type="compositionally biased region" description="Pro residues" evidence="1">
    <location>
        <begin position="519"/>
        <end position="532"/>
    </location>
</feature>
<feature type="region of interest" description="Disordered" evidence="1">
    <location>
        <begin position="459"/>
        <end position="587"/>
    </location>
</feature>
<dbReference type="PANTHER" id="PTHR39639">
    <property type="entry name" value="CHROMOSOME 16, WHOLE GENOME SHOTGUN SEQUENCE"/>
    <property type="match status" value="1"/>
</dbReference>
<accession>A0ABR3IXR4</accession>
<feature type="compositionally biased region" description="Basic residues" evidence="1">
    <location>
        <begin position="416"/>
        <end position="426"/>
    </location>
</feature>
<feature type="compositionally biased region" description="Low complexity" evidence="1">
    <location>
        <begin position="490"/>
        <end position="506"/>
    </location>
</feature>
<dbReference type="EMBL" id="JASNQZ010000014">
    <property type="protein sequence ID" value="KAL0947905.1"/>
    <property type="molecule type" value="Genomic_DNA"/>
</dbReference>
<proteinExistence type="predicted"/>
<protein>
    <recommendedName>
        <fullName evidence="2">GmrSD restriction endonucleases N-terminal domain-containing protein</fullName>
    </recommendedName>
</protein>
<gene>
    <name evidence="3" type="ORF">HGRIS_010540</name>
</gene>
<evidence type="ECO:0000313" key="3">
    <source>
        <dbReference type="EMBL" id="KAL0947905.1"/>
    </source>
</evidence>
<feature type="compositionally biased region" description="Low complexity" evidence="1">
    <location>
        <begin position="468"/>
        <end position="479"/>
    </location>
</feature>
<evidence type="ECO:0000256" key="1">
    <source>
        <dbReference type="SAM" id="MobiDB-lite"/>
    </source>
</evidence>
<feature type="region of interest" description="Disordered" evidence="1">
    <location>
        <begin position="1"/>
        <end position="31"/>
    </location>
</feature>
<feature type="compositionally biased region" description="Low complexity" evidence="1">
    <location>
        <begin position="427"/>
        <end position="445"/>
    </location>
</feature>
<name>A0ABR3IXR4_9AGAR</name>
<dbReference type="InterPro" id="IPR004919">
    <property type="entry name" value="GmrSD_N"/>
</dbReference>
<evidence type="ECO:0000313" key="4">
    <source>
        <dbReference type="Proteomes" id="UP001556367"/>
    </source>
</evidence>
<feature type="compositionally biased region" description="Pro residues" evidence="1">
    <location>
        <begin position="480"/>
        <end position="489"/>
    </location>
</feature>
<keyword evidence="4" id="KW-1185">Reference proteome</keyword>